<accession>A0ABW5XD18</accession>
<keyword evidence="2" id="KW-0012">Acyltransferase</keyword>
<sequence length="327" mass="35776">MTLVRHARPADLAAAADTLTAAFKHYPWTRHVLPERDYLARLRALQHLYLGYAREHGIVAVTGDSDGVIALLPPHAPDPAPAMVEEVVALHGDRIDRLDQAPPPEGAWRLETLGVRPEHQGCGIASALIHFALSEVRARGGRAVALDTSDPRNVRLYERHGFGVTAHTDSGDGPPVWKMFASLEIQHGEVAAAQSAAAALEAYLAATNTHNFDHVERVLAPDAVYFFGDATCIGVSEVRGYFERTWAMIPDETYWAEDIEWVALSEDAAVATYTYHWSGTIDGQERSGAGRATNVFTRSPHGWRLTHEHLSSLPSRQVSEQEGEGIA</sequence>
<dbReference type="Proteomes" id="UP001597391">
    <property type="component" value="Unassembled WGS sequence"/>
</dbReference>
<dbReference type="InterPro" id="IPR032710">
    <property type="entry name" value="NTF2-like_dom_sf"/>
</dbReference>
<dbReference type="PANTHER" id="PTHR42791:SF1">
    <property type="entry name" value="N-ACETYLTRANSFERASE DOMAIN-CONTAINING PROTEIN"/>
    <property type="match status" value="1"/>
</dbReference>
<dbReference type="InterPro" id="IPR037401">
    <property type="entry name" value="SnoaL-like"/>
</dbReference>
<organism evidence="2 3">
    <name type="scientific">Populibacterium corticicola</name>
    <dbReference type="NCBI Taxonomy" id="1812826"/>
    <lineage>
        <taxon>Bacteria</taxon>
        <taxon>Bacillati</taxon>
        <taxon>Actinomycetota</taxon>
        <taxon>Actinomycetes</taxon>
        <taxon>Micrococcales</taxon>
        <taxon>Jonesiaceae</taxon>
        <taxon>Populibacterium</taxon>
    </lineage>
</organism>
<dbReference type="PROSITE" id="PS51186">
    <property type="entry name" value="GNAT"/>
    <property type="match status" value="1"/>
</dbReference>
<dbReference type="Pfam" id="PF13474">
    <property type="entry name" value="SnoaL_3"/>
    <property type="match status" value="1"/>
</dbReference>
<name>A0ABW5XD18_9MICO</name>
<dbReference type="GO" id="GO:0016746">
    <property type="term" value="F:acyltransferase activity"/>
    <property type="evidence" value="ECO:0007669"/>
    <property type="project" value="UniProtKB-KW"/>
</dbReference>
<reference evidence="3" key="1">
    <citation type="journal article" date="2019" name="Int. J. Syst. Evol. Microbiol.">
        <title>The Global Catalogue of Microorganisms (GCM) 10K type strain sequencing project: providing services to taxonomists for standard genome sequencing and annotation.</title>
        <authorList>
            <consortium name="The Broad Institute Genomics Platform"/>
            <consortium name="The Broad Institute Genome Sequencing Center for Infectious Disease"/>
            <person name="Wu L."/>
            <person name="Ma J."/>
        </authorList>
    </citation>
    <scope>NUCLEOTIDE SEQUENCE [LARGE SCALE GENOMIC DNA]</scope>
    <source>
        <strain evidence="3">KCTC 33576</strain>
    </source>
</reference>
<dbReference type="PANTHER" id="PTHR42791">
    <property type="entry name" value="GNAT FAMILY ACETYLTRANSFERASE"/>
    <property type="match status" value="1"/>
</dbReference>
<dbReference type="InterPro" id="IPR000182">
    <property type="entry name" value="GNAT_dom"/>
</dbReference>
<comment type="caution">
    <text evidence="2">The sequence shown here is derived from an EMBL/GenBank/DDBJ whole genome shotgun (WGS) entry which is preliminary data.</text>
</comment>
<dbReference type="Gene3D" id="3.40.630.30">
    <property type="match status" value="1"/>
</dbReference>
<gene>
    <name evidence="2" type="ORF">ACFSYH_01245</name>
</gene>
<dbReference type="EC" id="2.3.1.-" evidence="2"/>
<evidence type="ECO:0000313" key="2">
    <source>
        <dbReference type="EMBL" id="MFD2839200.1"/>
    </source>
</evidence>
<dbReference type="InterPro" id="IPR052523">
    <property type="entry name" value="Trichothecene_AcTrans"/>
</dbReference>
<dbReference type="InterPro" id="IPR016181">
    <property type="entry name" value="Acyl_CoA_acyltransferase"/>
</dbReference>
<evidence type="ECO:0000313" key="3">
    <source>
        <dbReference type="Proteomes" id="UP001597391"/>
    </source>
</evidence>
<keyword evidence="2" id="KW-0808">Transferase</keyword>
<dbReference type="EMBL" id="JBHUOP010000001">
    <property type="protein sequence ID" value="MFD2839200.1"/>
    <property type="molecule type" value="Genomic_DNA"/>
</dbReference>
<keyword evidence="3" id="KW-1185">Reference proteome</keyword>
<dbReference type="Gene3D" id="3.10.450.50">
    <property type="match status" value="1"/>
</dbReference>
<dbReference type="CDD" id="cd04301">
    <property type="entry name" value="NAT_SF"/>
    <property type="match status" value="1"/>
</dbReference>
<dbReference type="SUPFAM" id="SSF55729">
    <property type="entry name" value="Acyl-CoA N-acyltransferases (Nat)"/>
    <property type="match status" value="1"/>
</dbReference>
<proteinExistence type="predicted"/>
<dbReference type="RefSeq" id="WP_377464635.1">
    <property type="nucleotide sequence ID" value="NZ_JBHUOP010000001.1"/>
</dbReference>
<evidence type="ECO:0000259" key="1">
    <source>
        <dbReference type="PROSITE" id="PS51186"/>
    </source>
</evidence>
<dbReference type="Pfam" id="PF00583">
    <property type="entry name" value="Acetyltransf_1"/>
    <property type="match status" value="1"/>
</dbReference>
<protein>
    <submittedName>
        <fullName evidence="2">GNAT family N-acetyltransferase</fullName>
        <ecNumber evidence="2">2.3.1.-</ecNumber>
    </submittedName>
</protein>
<feature type="domain" description="N-acetyltransferase" evidence="1">
    <location>
        <begin position="2"/>
        <end position="184"/>
    </location>
</feature>
<dbReference type="SUPFAM" id="SSF54427">
    <property type="entry name" value="NTF2-like"/>
    <property type="match status" value="1"/>
</dbReference>